<comment type="caution">
    <text evidence="2">The sequence shown here is derived from an EMBL/GenBank/DDBJ whole genome shotgun (WGS) entry which is preliminary data.</text>
</comment>
<organism evidence="2 3">
    <name type="scientific">Prorocentrum cordatum</name>
    <dbReference type="NCBI Taxonomy" id="2364126"/>
    <lineage>
        <taxon>Eukaryota</taxon>
        <taxon>Sar</taxon>
        <taxon>Alveolata</taxon>
        <taxon>Dinophyceae</taxon>
        <taxon>Prorocentrales</taxon>
        <taxon>Prorocentraceae</taxon>
        <taxon>Prorocentrum</taxon>
    </lineage>
</organism>
<accession>A0ABN9YAY4</accession>
<evidence type="ECO:0000256" key="1">
    <source>
        <dbReference type="SAM" id="MobiDB-lite"/>
    </source>
</evidence>
<gene>
    <name evidence="2" type="ORF">PCOR1329_LOCUS84201</name>
</gene>
<reference evidence="2" key="1">
    <citation type="submission" date="2023-10" db="EMBL/GenBank/DDBJ databases">
        <authorList>
            <person name="Chen Y."/>
            <person name="Shah S."/>
            <person name="Dougan E. K."/>
            <person name="Thang M."/>
            <person name="Chan C."/>
        </authorList>
    </citation>
    <scope>NUCLEOTIDE SEQUENCE [LARGE SCALE GENOMIC DNA]</scope>
</reference>
<dbReference type="Proteomes" id="UP001189429">
    <property type="component" value="Unassembled WGS sequence"/>
</dbReference>
<feature type="non-terminal residue" evidence="2">
    <location>
        <position position="335"/>
    </location>
</feature>
<name>A0ABN9YAY4_9DINO</name>
<evidence type="ECO:0000313" key="3">
    <source>
        <dbReference type="Proteomes" id="UP001189429"/>
    </source>
</evidence>
<dbReference type="EMBL" id="CAUYUJ010022282">
    <property type="protein sequence ID" value="CAK0909902.1"/>
    <property type="molecule type" value="Genomic_DNA"/>
</dbReference>
<evidence type="ECO:0000313" key="2">
    <source>
        <dbReference type="EMBL" id="CAK0909902.1"/>
    </source>
</evidence>
<feature type="non-terminal residue" evidence="2">
    <location>
        <position position="1"/>
    </location>
</feature>
<sequence length="335" mass="37644">PADPDKKRKYNAFLDQLSDGEFDTLSEQALRNIAKDFKLMNGGPPREAENVTPEQVSALAARVADDHAPCTHFALWGPFGRQQKKVLKFTAQIFVNGELVTRQLSGPPPFETWGACWRVFRTGMLMLKACLLMLKACQPGPLDGYEEGIRLLAHTFPQHWVVVRRADDTMRAERWERIRQDIEAKVEARKYSEPFDPERPWEAVVREAAYGENSKRSGWWYENVDKPRLTKPPSRAELRVLAAPPAASGAASAGAGGRPAQGNDRPAKKARAQAPKGLAALDRRKDGRFLRDSDEKELCFAWDRSSRGCGEPCKSKPPRVHLCEWCLGPRRAVDE</sequence>
<feature type="region of interest" description="Disordered" evidence="1">
    <location>
        <begin position="248"/>
        <end position="277"/>
    </location>
</feature>
<keyword evidence="3" id="KW-1185">Reference proteome</keyword>
<proteinExistence type="predicted"/>
<protein>
    <submittedName>
        <fullName evidence="2">Uncharacterized protein</fullName>
    </submittedName>
</protein>